<dbReference type="CDD" id="cd00038">
    <property type="entry name" value="CAP_ED"/>
    <property type="match status" value="1"/>
</dbReference>
<sequence>MTGPNQSTRFGAGMGEFGQSILSPKVLFSNLTAAIIIAILNITAAVSVGALVFSGELSPYLSTGIGLFLVGNAITALLLPIGSQYKANIASTRAGQAPIFAGIAAAIAVTMQDQPIESVAATAVTGILVATIISALVMFALGWARLGGLARYIPFPVMGGFFAGLGYLTGLGGVVVALGPLANFQDPLSLLTQETIALFVPALVFAVLLLVLEKRITHWLFTPVFLVLAVVVFYAALLATGTSLDEAVQGHWLPYISGKGQSFFPVITLSQLELVDWYAVLRQSAAFAVLAMLSVIMLLLDVSGVEIVVNRDLDPNRELKTAGAINFAGALGTGALAFQSLADTAFAKKLGGDRFIMIAIYVGLTLGVIFAGPAPIAFVPNFILGGLLLYVGLSLLIEWIWKARKKLPLSDYIVVIVILLVIAGYGILEGVAAGIALATILFVHRYSRLSVVRASMTGAEYVTKTDRLPADQAYLDSKSAAVRLFVLQGFLFFGSASRLLEQIKTTLDTASQGPVRYLVIDFRRVDAMDTSAVNSFAKLMQICRREAIGLALCNCSTEVAHALDGAKRDIGVRCGTVLFFKDLEDGVGWCNDEILAGFERAGLDDGLDAVSLLESLLGDRAAATLIRNASTEVTAAANRPLFRQTDPGDALYLILKGSVSILLDQPHAQSVMVRTMREGSIFGEMALYTGAARSASAVAREACVLLKLDKAAFERLQTDHPHECGLFHTYIVQLMADRIARANREIVALTR</sequence>
<keyword evidence="9" id="KW-1185">Reference proteome</keyword>
<evidence type="ECO:0000256" key="1">
    <source>
        <dbReference type="ARBA" id="ARBA00004141"/>
    </source>
</evidence>
<evidence type="ECO:0000256" key="5">
    <source>
        <dbReference type="SAM" id="Phobius"/>
    </source>
</evidence>
<name>A0A286IER9_9HYPH</name>
<feature type="transmembrane region" description="Helical" evidence="5">
    <location>
        <begin position="321"/>
        <end position="342"/>
    </location>
</feature>
<feature type="transmembrane region" description="Helical" evidence="5">
    <location>
        <begin position="31"/>
        <end position="54"/>
    </location>
</feature>
<feature type="domain" description="STAS" evidence="7">
    <location>
        <begin position="482"/>
        <end position="590"/>
    </location>
</feature>
<dbReference type="InterPro" id="IPR018488">
    <property type="entry name" value="cNMP-bd_CS"/>
</dbReference>
<dbReference type="Gene3D" id="2.60.120.10">
    <property type="entry name" value="Jelly Rolls"/>
    <property type="match status" value="1"/>
</dbReference>
<dbReference type="InterPro" id="IPR000595">
    <property type="entry name" value="cNMP-bd_dom"/>
</dbReference>
<comment type="subcellular location">
    <subcellularLocation>
        <location evidence="1">Membrane</location>
        <topology evidence="1">Multi-pass membrane protein</topology>
    </subcellularLocation>
</comment>
<dbReference type="SUPFAM" id="SSF51206">
    <property type="entry name" value="cAMP-binding domain-like"/>
    <property type="match status" value="1"/>
</dbReference>
<dbReference type="RefSeq" id="WP_097109060.1">
    <property type="nucleotide sequence ID" value="NZ_OCPC01000006.1"/>
</dbReference>
<feature type="transmembrane region" description="Helical" evidence="5">
    <location>
        <begin position="60"/>
        <end position="82"/>
    </location>
</feature>
<reference evidence="9" key="1">
    <citation type="submission" date="2017-08" db="EMBL/GenBank/DDBJ databases">
        <authorList>
            <person name="Varghese N."/>
            <person name="Submissions S."/>
        </authorList>
    </citation>
    <scope>NUCLEOTIDE SEQUENCE [LARGE SCALE GENOMIC DNA]</scope>
    <source>
        <strain evidence="9">KCTC 23107</strain>
    </source>
</reference>
<evidence type="ECO:0000259" key="6">
    <source>
        <dbReference type="PROSITE" id="PS50042"/>
    </source>
</evidence>
<keyword evidence="3 5" id="KW-1133">Transmembrane helix</keyword>
<dbReference type="Pfam" id="PF01740">
    <property type="entry name" value="STAS"/>
    <property type="match status" value="1"/>
</dbReference>
<dbReference type="EMBL" id="OCPC01000006">
    <property type="protein sequence ID" value="SOE18572.1"/>
    <property type="molecule type" value="Genomic_DNA"/>
</dbReference>
<protein>
    <submittedName>
        <fullName evidence="8">SulP family sulfate permease</fullName>
    </submittedName>
</protein>
<dbReference type="CDD" id="cd07042">
    <property type="entry name" value="STAS_SulP_like_sulfate_transporter"/>
    <property type="match status" value="1"/>
</dbReference>
<dbReference type="InterPro" id="IPR052706">
    <property type="entry name" value="Membrane-Transporter-like"/>
</dbReference>
<accession>A0A286IER9</accession>
<feature type="transmembrane region" description="Helical" evidence="5">
    <location>
        <begin position="118"/>
        <end position="143"/>
    </location>
</feature>
<dbReference type="SUPFAM" id="SSF52091">
    <property type="entry name" value="SpoIIaa-like"/>
    <property type="match status" value="1"/>
</dbReference>
<dbReference type="Gene3D" id="3.30.750.24">
    <property type="entry name" value="STAS domain"/>
    <property type="match status" value="1"/>
</dbReference>
<dbReference type="PANTHER" id="PTHR43310:SF2">
    <property type="entry name" value="SLC26A_SULP TRANSPORTER DOMAIN-CONTAINING PROTEIN"/>
    <property type="match status" value="1"/>
</dbReference>
<gene>
    <name evidence="8" type="ORF">SAMN05877838_3501</name>
</gene>
<feature type="transmembrane region" description="Helical" evidence="5">
    <location>
        <begin position="155"/>
        <end position="178"/>
    </location>
</feature>
<feature type="transmembrane region" description="Helical" evidence="5">
    <location>
        <begin position="287"/>
        <end position="309"/>
    </location>
</feature>
<dbReference type="InterPro" id="IPR002645">
    <property type="entry name" value="STAS_dom"/>
</dbReference>
<feature type="transmembrane region" description="Helical" evidence="5">
    <location>
        <begin position="219"/>
        <end position="242"/>
    </location>
</feature>
<feature type="transmembrane region" description="Helical" evidence="5">
    <location>
        <begin position="413"/>
        <end position="443"/>
    </location>
</feature>
<dbReference type="InterPro" id="IPR036513">
    <property type="entry name" value="STAS_dom_sf"/>
</dbReference>
<dbReference type="PROSITE" id="PS50801">
    <property type="entry name" value="STAS"/>
    <property type="match status" value="1"/>
</dbReference>
<feature type="transmembrane region" description="Helical" evidence="5">
    <location>
        <begin position="190"/>
        <end position="212"/>
    </location>
</feature>
<dbReference type="OrthoDB" id="3525895at2"/>
<dbReference type="Proteomes" id="UP000219465">
    <property type="component" value="Unassembled WGS sequence"/>
</dbReference>
<evidence type="ECO:0000256" key="4">
    <source>
        <dbReference type="ARBA" id="ARBA00023136"/>
    </source>
</evidence>
<feature type="domain" description="Cyclic nucleotide-binding" evidence="6">
    <location>
        <begin position="641"/>
        <end position="716"/>
    </location>
</feature>
<dbReference type="PROSITE" id="PS00889">
    <property type="entry name" value="CNMP_BINDING_2"/>
    <property type="match status" value="1"/>
</dbReference>
<dbReference type="InterPro" id="IPR011547">
    <property type="entry name" value="SLC26A/SulP_dom"/>
</dbReference>
<feature type="transmembrane region" description="Helical" evidence="5">
    <location>
        <begin position="262"/>
        <end position="280"/>
    </location>
</feature>
<dbReference type="PROSITE" id="PS50042">
    <property type="entry name" value="CNMP_BINDING_3"/>
    <property type="match status" value="1"/>
</dbReference>
<dbReference type="GO" id="GO:0016020">
    <property type="term" value="C:membrane"/>
    <property type="evidence" value="ECO:0007669"/>
    <property type="project" value="UniProtKB-SubCell"/>
</dbReference>
<dbReference type="AlphaFoldDB" id="A0A286IER9"/>
<feature type="transmembrane region" description="Helical" evidence="5">
    <location>
        <begin position="382"/>
        <end position="401"/>
    </location>
</feature>
<keyword evidence="2 5" id="KW-0812">Transmembrane</keyword>
<feature type="transmembrane region" description="Helical" evidence="5">
    <location>
        <begin position="94"/>
        <end position="112"/>
    </location>
</feature>
<keyword evidence="4 5" id="KW-0472">Membrane</keyword>
<evidence type="ECO:0000313" key="8">
    <source>
        <dbReference type="EMBL" id="SOE18572.1"/>
    </source>
</evidence>
<evidence type="ECO:0000259" key="7">
    <source>
        <dbReference type="PROSITE" id="PS50801"/>
    </source>
</evidence>
<proteinExistence type="predicted"/>
<organism evidence="8 9">
    <name type="scientific">Hoeflea halophila</name>
    <dbReference type="NCBI Taxonomy" id="714899"/>
    <lineage>
        <taxon>Bacteria</taxon>
        <taxon>Pseudomonadati</taxon>
        <taxon>Pseudomonadota</taxon>
        <taxon>Alphaproteobacteria</taxon>
        <taxon>Hyphomicrobiales</taxon>
        <taxon>Rhizobiaceae</taxon>
        <taxon>Hoeflea</taxon>
    </lineage>
</organism>
<dbReference type="Pfam" id="PF00916">
    <property type="entry name" value="Sulfate_transp"/>
    <property type="match status" value="1"/>
</dbReference>
<evidence type="ECO:0000256" key="2">
    <source>
        <dbReference type="ARBA" id="ARBA00022692"/>
    </source>
</evidence>
<evidence type="ECO:0000256" key="3">
    <source>
        <dbReference type="ARBA" id="ARBA00022989"/>
    </source>
</evidence>
<evidence type="ECO:0000313" key="9">
    <source>
        <dbReference type="Proteomes" id="UP000219465"/>
    </source>
</evidence>
<feature type="transmembrane region" description="Helical" evidence="5">
    <location>
        <begin position="354"/>
        <end position="376"/>
    </location>
</feature>
<dbReference type="PANTHER" id="PTHR43310">
    <property type="entry name" value="SULFATE TRANSPORTER YBAR-RELATED"/>
    <property type="match status" value="1"/>
</dbReference>
<dbReference type="InterPro" id="IPR018490">
    <property type="entry name" value="cNMP-bd_dom_sf"/>
</dbReference>
<dbReference type="InterPro" id="IPR014710">
    <property type="entry name" value="RmlC-like_jellyroll"/>
</dbReference>
<dbReference type="Pfam" id="PF00027">
    <property type="entry name" value="cNMP_binding"/>
    <property type="match status" value="1"/>
</dbReference>
<dbReference type="SMART" id="SM00100">
    <property type="entry name" value="cNMP"/>
    <property type="match status" value="1"/>
</dbReference>